<evidence type="ECO:0000256" key="2">
    <source>
        <dbReference type="ARBA" id="ARBA00023002"/>
    </source>
</evidence>
<dbReference type="GO" id="GO:0016616">
    <property type="term" value="F:oxidoreductase activity, acting on the CH-OH group of donors, NAD or NADP as acceptor"/>
    <property type="evidence" value="ECO:0007669"/>
    <property type="project" value="TreeGrafter"/>
</dbReference>
<reference evidence="4" key="1">
    <citation type="submission" date="2019-12" db="EMBL/GenBank/DDBJ databases">
        <title>Whole-genome sequence of Halomicrobium mukohataei pws1.</title>
        <authorList>
            <person name="Verma D.K."/>
            <person name="Gopal K."/>
            <person name="Prasad E.S."/>
        </authorList>
    </citation>
    <scope>NUCLEOTIDE SEQUENCE</scope>
    <source>
        <strain evidence="4">Pws1</strain>
    </source>
</reference>
<comment type="similarity">
    <text evidence="1">Belongs to the short-chain dehydrogenases/reductases (SDR) family.</text>
</comment>
<organism evidence="4 5">
    <name type="scientific">Halomicrobium mukohataei</name>
    <dbReference type="NCBI Taxonomy" id="57705"/>
    <lineage>
        <taxon>Archaea</taxon>
        <taxon>Methanobacteriati</taxon>
        <taxon>Methanobacteriota</taxon>
        <taxon>Stenosarchaea group</taxon>
        <taxon>Halobacteria</taxon>
        <taxon>Halobacteriales</taxon>
        <taxon>Haloarculaceae</taxon>
        <taxon>Halomicrobium</taxon>
    </lineage>
</organism>
<gene>
    <name evidence="4" type="ORF">GOC74_07775</name>
</gene>
<dbReference type="InterPro" id="IPR002347">
    <property type="entry name" value="SDR_fam"/>
</dbReference>
<feature type="domain" description="Ketoreductase" evidence="3">
    <location>
        <begin position="12"/>
        <end position="204"/>
    </location>
</feature>
<protein>
    <submittedName>
        <fullName evidence="4">SDR family oxidoreductase</fullName>
    </submittedName>
</protein>
<dbReference type="PROSITE" id="PS00061">
    <property type="entry name" value="ADH_SHORT"/>
    <property type="match status" value="1"/>
</dbReference>
<proteinExistence type="inferred from homology"/>
<evidence type="ECO:0000313" key="5">
    <source>
        <dbReference type="Proteomes" id="UP000608662"/>
    </source>
</evidence>
<evidence type="ECO:0000256" key="1">
    <source>
        <dbReference type="ARBA" id="ARBA00006484"/>
    </source>
</evidence>
<evidence type="ECO:0000313" key="4">
    <source>
        <dbReference type="EMBL" id="NLV09827.1"/>
    </source>
</evidence>
<evidence type="ECO:0000259" key="3">
    <source>
        <dbReference type="SMART" id="SM00822"/>
    </source>
</evidence>
<dbReference type="Proteomes" id="UP000608662">
    <property type="component" value="Unassembled WGS sequence"/>
</dbReference>
<dbReference type="AlphaFoldDB" id="A0A847UC85"/>
<dbReference type="PANTHER" id="PTHR42760:SF115">
    <property type="entry name" value="3-OXOACYL-[ACYL-CARRIER-PROTEIN] REDUCTASE FABG"/>
    <property type="match status" value="1"/>
</dbReference>
<dbReference type="InterPro" id="IPR036291">
    <property type="entry name" value="NAD(P)-bd_dom_sf"/>
</dbReference>
<dbReference type="InterPro" id="IPR057326">
    <property type="entry name" value="KR_dom"/>
</dbReference>
<dbReference type="RefSeq" id="WP_170093617.1">
    <property type="nucleotide sequence ID" value="NZ_WOYG01000001.1"/>
</dbReference>
<keyword evidence="2" id="KW-0560">Oxidoreductase</keyword>
<dbReference type="SMART" id="SM00822">
    <property type="entry name" value="PKS_KR"/>
    <property type="match status" value="1"/>
</dbReference>
<dbReference type="Gene3D" id="3.40.50.720">
    <property type="entry name" value="NAD(P)-binding Rossmann-like Domain"/>
    <property type="match status" value="1"/>
</dbReference>
<dbReference type="EMBL" id="WOYG01000001">
    <property type="protein sequence ID" value="NLV09827.1"/>
    <property type="molecule type" value="Genomic_DNA"/>
</dbReference>
<comment type="caution">
    <text evidence="4">The sequence shown here is derived from an EMBL/GenBank/DDBJ whole genome shotgun (WGS) entry which is preliminary data.</text>
</comment>
<sequence>MTVLDRFRLDGQTAIVTGGNRGIGRAIAQALAEAGADVAIGNRDAESGRRAAEEIEAATDATVRAYEADVTDEAQVEALVEATVEAFGGLDVLVNNAGITVHAPAEEMTVEQFQRVVDVNLTGTFRCAKHAGRAMLDAADQSDESARGGVGSIVNLSSMSARVANYPQHQVAYNATKGAIDSFTRQLASEWADDGIRVNAVAPGYVRTDPVDEALREDPDLEALWKEEMLLDEMARPEDIAPLVVYLASEASWYVTGSSVLIDGGYTVR</sequence>
<dbReference type="NCBIfam" id="NF005559">
    <property type="entry name" value="PRK07231.1"/>
    <property type="match status" value="1"/>
</dbReference>
<dbReference type="PANTHER" id="PTHR42760">
    <property type="entry name" value="SHORT-CHAIN DEHYDROGENASES/REDUCTASES FAMILY MEMBER"/>
    <property type="match status" value="1"/>
</dbReference>
<name>A0A847UC85_9EURY</name>
<dbReference type="InterPro" id="IPR020904">
    <property type="entry name" value="Sc_DH/Rdtase_CS"/>
</dbReference>
<dbReference type="FunFam" id="3.40.50.720:FF:000084">
    <property type="entry name" value="Short-chain dehydrogenase reductase"/>
    <property type="match status" value="1"/>
</dbReference>
<dbReference type="PRINTS" id="PR00081">
    <property type="entry name" value="GDHRDH"/>
</dbReference>
<dbReference type="PRINTS" id="PR00080">
    <property type="entry name" value="SDRFAMILY"/>
</dbReference>
<accession>A0A847UC85</accession>
<dbReference type="Pfam" id="PF13561">
    <property type="entry name" value="adh_short_C2"/>
    <property type="match status" value="1"/>
</dbReference>
<dbReference type="SUPFAM" id="SSF51735">
    <property type="entry name" value="NAD(P)-binding Rossmann-fold domains"/>
    <property type="match status" value="1"/>
</dbReference>
<dbReference type="GeneID" id="94362356"/>